<accession>A0A0D3ES38</accession>
<dbReference type="PANTHER" id="PTHR33110:SF144">
    <property type="entry name" value="OS01G0660700 PROTEIN"/>
    <property type="match status" value="1"/>
</dbReference>
<name>A0A0D3ES38_9ORYZ</name>
<dbReference type="InterPro" id="IPR036047">
    <property type="entry name" value="F-box-like_dom_sf"/>
</dbReference>
<dbReference type="PANTHER" id="PTHR33110">
    <property type="entry name" value="F-BOX/KELCH-REPEAT PROTEIN-RELATED"/>
    <property type="match status" value="1"/>
</dbReference>
<organism evidence="2">
    <name type="scientific">Oryza barthii</name>
    <dbReference type="NCBI Taxonomy" id="65489"/>
    <lineage>
        <taxon>Eukaryota</taxon>
        <taxon>Viridiplantae</taxon>
        <taxon>Streptophyta</taxon>
        <taxon>Embryophyta</taxon>
        <taxon>Tracheophyta</taxon>
        <taxon>Spermatophyta</taxon>
        <taxon>Magnoliopsida</taxon>
        <taxon>Liliopsida</taxon>
        <taxon>Poales</taxon>
        <taxon>Poaceae</taxon>
        <taxon>BOP clade</taxon>
        <taxon>Oryzoideae</taxon>
        <taxon>Oryzeae</taxon>
        <taxon>Oryzinae</taxon>
        <taxon>Oryza</taxon>
    </lineage>
</organism>
<dbReference type="Proteomes" id="UP000026960">
    <property type="component" value="Chromosome 1"/>
</dbReference>
<feature type="domain" description="KIB1-4 beta-propeller" evidence="1">
    <location>
        <begin position="68"/>
        <end position="367"/>
    </location>
</feature>
<evidence type="ECO:0000313" key="2">
    <source>
        <dbReference type="EnsemblPlants" id="OBART01G25400.1"/>
    </source>
</evidence>
<evidence type="ECO:0000313" key="3">
    <source>
        <dbReference type="Proteomes" id="UP000026960"/>
    </source>
</evidence>
<reference evidence="2" key="2">
    <citation type="submission" date="2015-03" db="UniProtKB">
        <authorList>
            <consortium name="EnsemblPlants"/>
        </authorList>
    </citation>
    <scope>IDENTIFICATION</scope>
</reference>
<evidence type="ECO:0000259" key="1">
    <source>
        <dbReference type="Pfam" id="PF03478"/>
    </source>
</evidence>
<dbReference type="STRING" id="65489.A0A0D3ES38"/>
<proteinExistence type="predicted"/>
<dbReference type="Gramene" id="OBART01G25400.1">
    <property type="protein sequence ID" value="OBART01G25400.1"/>
    <property type="gene ID" value="OBART01G25400"/>
</dbReference>
<dbReference type="eggNOG" id="ENOG502QWDK">
    <property type="taxonomic scope" value="Eukaryota"/>
</dbReference>
<dbReference type="Gene3D" id="1.20.1280.50">
    <property type="match status" value="1"/>
</dbReference>
<dbReference type="Pfam" id="PF03478">
    <property type="entry name" value="Beta-prop_KIB1-4"/>
    <property type="match status" value="1"/>
</dbReference>
<dbReference type="AlphaFoldDB" id="A0A0D3ES38"/>
<sequence length="409" mass="45769">MARPSRRAWSDGLPPELLAIIVLQLNCLADRACFSAVCRAWRDAAPYADAPQRGVPWLLLPARDAPSFFSLHSGATRRMRLPDGVRGTRFCGVHDGGWAAVAADTWRGFAVVNLFTGVRLPLPEKLRVEVPPGGNHDQFALAAGFTRHHMLIRTVVFSCPPTSPYCIAAAHVSSASNIAFCQPASLSTSWTAYRRDMDIIQDLIFHRGALLQGFHVLTNKEEVLVYAPTAPHRPGAPLKLACTRYSLRPRDDYQPDDALPPTFIATRYLAESRGKLLMVLRHYTGNPVVRRRTRMFRIFELTFGEPAEPRRAATPCWWVEIPELTGRALFLGRSCSRSVDVAQFPMLQEDTIYFLDDANLDLSMVLNNGSTYCNVDMGMYRKGEKIRPGARQFPREFTADCSPPIWLVP</sequence>
<dbReference type="EnsemblPlants" id="OBART01G25400.1">
    <property type="protein sequence ID" value="OBART01G25400.1"/>
    <property type="gene ID" value="OBART01G25400"/>
</dbReference>
<dbReference type="HOGENOM" id="CLU_019286_5_2_1"/>
<dbReference type="PaxDb" id="65489-OBART01G25400.1"/>
<reference evidence="2" key="1">
    <citation type="journal article" date="2009" name="Rice">
        <title>De Novo Next Generation Sequencing of Plant Genomes.</title>
        <authorList>
            <person name="Rounsley S."/>
            <person name="Marri P.R."/>
            <person name="Yu Y."/>
            <person name="He R."/>
            <person name="Sisneros N."/>
            <person name="Goicoechea J.L."/>
            <person name="Lee S.J."/>
            <person name="Angelova A."/>
            <person name="Kudrna D."/>
            <person name="Luo M."/>
            <person name="Affourtit J."/>
            <person name="Desany B."/>
            <person name="Knight J."/>
            <person name="Niazi F."/>
            <person name="Egholm M."/>
            <person name="Wing R.A."/>
        </authorList>
    </citation>
    <scope>NUCLEOTIDE SEQUENCE [LARGE SCALE GENOMIC DNA]</scope>
    <source>
        <strain evidence="2">cv. IRGC 105608</strain>
    </source>
</reference>
<keyword evidence="3" id="KW-1185">Reference proteome</keyword>
<dbReference type="InterPro" id="IPR005174">
    <property type="entry name" value="KIB1-4_b-propeller"/>
</dbReference>
<protein>
    <recommendedName>
        <fullName evidence="1">KIB1-4 beta-propeller domain-containing protein</fullName>
    </recommendedName>
</protein>
<dbReference type="SUPFAM" id="SSF81383">
    <property type="entry name" value="F-box domain"/>
    <property type="match status" value="1"/>
</dbReference>